<proteinExistence type="predicted"/>
<dbReference type="AlphaFoldDB" id="A0AA86SJG9"/>
<evidence type="ECO:0000313" key="3">
    <source>
        <dbReference type="Proteomes" id="UP001189624"/>
    </source>
</evidence>
<feature type="compositionally biased region" description="Low complexity" evidence="1">
    <location>
        <begin position="54"/>
        <end position="70"/>
    </location>
</feature>
<reference evidence="2" key="1">
    <citation type="submission" date="2023-10" db="EMBL/GenBank/DDBJ databases">
        <authorList>
            <person name="Domelevo Entfellner J.-B."/>
        </authorList>
    </citation>
    <scope>NUCLEOTIDE SEQUENCE</scope>
</reference>
<dbReference type="EMBL" id="OY731403">
    <property type="protein sequence ID" value="CAJ1962160.1"/>
    <property type="molecule type" value="Genomic_DNA"/>
</dbReference>
<feature type="compositionally biased region" description="Basic residues" evidence="1">
    <location>
        <begin position="73"/>
        <end position="91"/>
    </location>
</feature>
<protein>
    <submittedName>
        <fullName evidence="2">Uncharacterized protein</fullName>
    </submittedName>
</protein>
<dbReference type="Proteomes" id="UP001189624">
    <property type="component" value="Chromosome 6"/>
</dbReference>
<feature type="region of interest" description="Disordered" evidence="1">
    <location>
        <begin position="1"/>
        <end position="92"/>
    </location>
</feature>
<gene>
    <name evidence="2" type="ORF">AYBTSS11_LOCUS19097</name>
</gene>
<feature type="compositionally biased region" description="Gly residues" evidence="1">
    <location>
        <begin position="44"/>
        <end position="53"/>
    </location>
</feature>
<dbReference type="Gramene" id="rna-AYBTSS11_LOCUS19097">
    <property type="protein sequence ID" value="CAJ1962160.1"/>
    <property type="gene ID" value="gene-AYBTSS11_LOCUS19097"/>
</dbReference>
<keyword evidence="3" id="KW-1185">Reference proteome</keyword>
<accession>A0AA86SJG9</accession>
<name>A0AA86SJG9_9FABA</name>
<evidence type="ECO:0000256" key="1">
    <source>
        <dbReference type="SAM" id="MobiDB-lite"/>
    </source>
</evidence>
<sequence length="111" mass="11726">MVRGLGQEQNGHPFRVTSGTTHGPISTKDPRGKKHSPEASLGRGHPGLGGNELGGHLTPGESASSSPRESGAGRRRSRGRTTTIPRRRAPRTRIAEVVDFGAIGFRGDPAR</sequence>
<evidence type="ECO:0000313" key="2">
    <source>
        <dbReference type="EMBL" id="CAJ1962160.1"/>
    </source>
</evidence>
<organism evidence="2 3">
    <name type="scientific">Sphenostylis stenocarpa</name>
    <dbReference type="NCBI Taxonomy" id="92480"/>
    <lineage>
        <taxon>Eukaryota</taxon>
        <taxon>Viridiplantae</taxon>
        <taxon>Streptophyta</taxon>
        <taxon>Embryophyta</taxon>
        <taxon>Tracheophyta</taxon>
        <taxon>Spermatophyta</taxon>
        <taxon>Magnoliopsida</taxon>
        <taxon>eudicotyledons</taxon>
        <taxon>Gunneridae</taxon>
        <taxon>Pentapetalae</taxon>
        <taxon>rosids</taxon>
        <taxon>fabids</taxon>
        <taxon>Fabales</taxon>
        <taxon>Fabaceae</taxon>
        <taxon>Papilionoideae</taxon>
        <taxon>50 kb inversion clade</taxon>
        <taxon>NPAAA clade</taxon>
        <taxon>indigoferoid/millettioid clade</taxon>
        <taxon>Phaseoleae</taxon>
        <taxon>Sphenostylis</taxon>
    </lineage>
</organism>